<dbReference type="EMBL" id="JALXKZ020000006">
    <property type="protein sequence ID" value="MCV7628647.1"/>
    <property type="molecule type" value="Genomic_DNA"/>
</dbReference>
<dbReference type="PANTHER" id="PTHR30461">
    <property type="entry name" value="DNA-INVERTASE FROM LAMBDOID PROPHAGE"/>
    <property type="match status" value="1"/>
</dbReference>
<accession>A0AAP3AGC0</accession>
<evidence type="ECO:0000256" key="1">
    <source>
        <dbReference type="ARBA" id="ARBA00009913"/>
    </source>
</evidence>
<organism evidence="9 10">
    <name type="scientific">Micrococcus luteus</name>
    <name type="common">Micrococcus lysodeikticus</name>
    <dbReference type="NCBI Taxonomy" id="1270"/>
    <lineage>
        <taxon>Bacteria</taxon>
        <taxon>Bacillati</taxon>
        <taxon>Actinomycetota</taxon>
        <taxon>Actinomycetes</taxon>
        <taxon>Micrococcales</taxon>
        <taxon>Micrococcaceae</taxon>
        <taxon>Micrococcus</taxon>
    </lineage>
</organism>
<evidence type="ECO:0000256" key="7">
    <source>
        <dbReference type="SAM" id="MobiDB-lite"/>
    </source>
</evidence>
<dbReference type="InterPro" id="IPR050639">
    <property type="entry name" value="SSR_resolvase"/>
</dbReference>
<evidence type="ECO:0000256" key="3">
    <source>
        <dbReference type="ARBA" id="ARBA00023125"/>
    </source>
</evidence>
<evidence type="ECO:0000313" key="9">
    <source>
        <dbReference type="EMBL" id="MCV7628647.1"/>
    </source>
</evidence>
<dbReference type="CDD" id="cd03768">
    <property type="entry name" value="SR_ResInv"/>
    <property type="match status" value="1"/>
</dbReference>
<dbReference type="Gene3D" id="1.10.10.60">
    <property type="entry name" value="Homeodomain-like"/>
    <property type="match status" value="1"/>
</dbReference>
<dbReference type="InterPro" id="IPR006120">
    <property type="entry name" value="Resolvase_HTH_dom"/>
</dbReference>
<keyword evidence="4" id="KW-0233">DNA recombination</keyword>
<dbReference type="GO" id="GO:0015074">
    <property type="term" value="P:DNA integration"/>
    <property type="evidence" value="ECO:0007669"/>
    <property type="project" value="UniProtKB-KW"/>
</dbReference>
<reference evidence="9" key="1">
    <citation type="submission" date="2023-06" db="EMBL/GenBank/DDBJ databases">
        <title>lsaBGC provides a comprehensive framework for evolutionary analysis of biosynthetic gene clusters within focal taxa.</title>
        <authorList>
            <person name="Salamzade R."/>
            <person name="Sandstrom S."/>
            <person name="Kalan L.R."/>
        </authorList>
    </citation>
    <scope>NUCLEOTIDE SEQUENCE</scope>
    <source>
        <strain evidence="9">P3-SID899</strain>
    </source>
</reference>
<dbReference type="InterPro" id="IPR006118">
    <property type="entry name" value="Recombinase_CS"/>
</dbReference>
<dbReference type="CDD" id="cd00569">
    <property type="entry name" value="HTH_Hin_like"/>
    <property type="match status" value="1"/>
</dbReference>
<keyword evidence="3" id="KW-0238">DNA-binding</keyword>
<evidence type="ECO:0000256" key="2">
    <source>
        <dbReference type="ARBA" id="ARBA00022908"/>
    </source>
</evidence>
<evidence type="ECO:0000259" key="8">
    <source>
        <dbReference type="PROSITE" id="PS51736"/>
    </source>
</evidence>
<dbReference type="Pfam" id="PF02796">
    <property type="entry name" value="HTH_7"/>
    <property type="match status" value="1"/>
</dbReference>
<feature type="region of interest" description="Disordered" evidence="7">
    <location>
        <begin position="131"/>
        <end position="150"/>
    </location>
</feature>
<sequence length="186" mass="20001">MKVGYARVSTRDQEGSLAGQEAALSAAGCERVFTDRLSGARANRPGLSAALDYVRDSEDTLVVARLDRLGRSLPDALRTVQSLVDREIGLQALDVELDTSTATGRLMLNMLLMLADWERDLLRERTREGVARARAAGRRPGPKPKLDQEKTAAVRAAVASGQPVAAVARSFGVSRPTIYKALEGAL</sequence>
<dbReference type="SUPFAM" id="SSF46689">
    <property type="entry name" value="Homeodomain-like"/>
    <property type="match status" value="1"/>
</dbReference>
<dbReference type="PROSITE" id="PS51736">
    <property type="entry name" value="RECOMBINASES_3"/>
    <property type="match status" value="1"/>
</dbReference>
<comment type="similarity">
    <text evidence="1">Belongs to the site-specific recombinase resolvase family.</text>
</comment>
<dbReference type="Pfam" id="PF00239">
    <property type="entry name" value="Resolvase"/>
    <property type="match status" value="1"/>
</dbReference>
<dbReference type="InterPro" id="IPR009057">
    <property type="entry name" value="Homeodomain-like_sf"/>
</dbReference>
<feature type="active site" description="O-(5'-phospho-DNA)-serine intermediate" evidence="5 6">
    <location>
        <position position="9"/>
    </location>
</feature>
<evidence type="ECO:0000256" key="5">
    <source>
        <dbReference type="PIRSR" id="PIRSR606118-50"/>
    </source>
</evidence>
<protein>
    <submittedName>
        <fullName evidence="9">Recombinase family protein</fullName>
    </submittedName>
</protein>
<comment type="caution">
    <text evidence="9">The sequence shown here is derived from an EMBL/GenBank/DDBJ whole genome shotgun (WGS) entry which is preliminary data.</text>
</comment>
<feature type="domain" description="Resolvase/invertase-type recombinase catalytic" evidence="8">
    <location>
        <begin position="1"/>
        <end position="137"/>
    </location>
</feature>
<dbReference type="SMART" id="SM00857">
    <property type="entry name" value="Resolvase"/>
    <property type="match status" value="1"/>
</dbReference>
<dbReference type="GO" id="GO:0003677">
    <property type="term" value="F:DNA binding"/>
    <property type="evidence" value="ECO:0007669"/>
    <property type="project" value="UniProtKB-KW"/>
</dbReference>
<evidence type="ECO:0000313" key="10">
    <source>
        <dbReference type="Proteomes" id="UP001205867"/>
    </source>
</evidence>
<evidence type="ECO:0000256" key="6">
    <source>
        <dbReference type="PROSITE-ProRule" id="PRU10137"/>
    </source>
</evidence>
<proteinExistence type="inferred from homology"/>
<dbReference type="PANTHER" id="PTHR30461:SF2">
    <property type="entry name" value="SERINE RECOMBINASE PINE-RELATED"/>
    <property type="match status" value="1"/>
</dbReference>
<dbReference type="InterPro" id="IPR006119">
    <property type="entry name" value="Resolv_N"/>
</dbReference>
<evidence type="ECO:0000256" key="4">
    <source>
        <dbReference type="ARBA" id="ARBA00023172"/>
    </source>
</evidence>
<dbReference type="Gene3D" id="3.40.50.1390">
    <property type="entry name" value="Resolvase, N-terminal catalytic domain"/>
    <property type="match status" value="1"/>
</dbReference>
<keyword evidence="2" id="KW-0229">DNA integration</keyword>
<dbReference type="PROSITE" id="PS00397">
    <property type="entry name" value="RECOMBINASES_1"/>
    <property type="match status" value="1"/>
</dbReference>
<dbReference type="AlphaFoldDB" id="A0AAP3AGC0"/>
<dbReference type="GO" id="GO:0000150">
    <property type="term" value="F:DNA strand exchange activity"/>
    <property type="evidence" value="ECO:0007669"/>
    <property type="project" value="InterPro"/>
</dbReference>
<name>A0AAP3AGC0_MICLU</name>
<dbReference type="InterPro" id="IPR036162">
    <property type="entry name" value="Resolvase-like_N_sf"/>
</dbReference>
<gene>
    <name evidence="9" type="ORF">M3A82_004725</name>
</gene>
<dbReference type="Proteomes" id="UP001205867">
    <property type="component" value="Unassembled WGS sequence"/>
</dbReference>
<dbReference type="FunFam" id="3.40.50.1390:FF:000001">
    <property type="entry name" value="DNA recombinase"/>
    <property type="match status" value="1"/>
</dbReference>
<dbReference type="SUPFAM" id="SSF53041">
    <property type="entry name" value="Resolvase-like"/>
    <property type="match status" value="1"/>
</dbReference>